<dbReference type="InterPro" id="IPR059000">
    <property type="entry name" value="ATPase_P-type_domA"/>
</dbReference>
<evidence type="ECO:0000313" key="21">
    <source>
        <dbReference type="Proteomes" id="UP000290932"/>
    </source>
</evidence>
<dbReference type="SFLD" id="SFLDF00027">
    <property type="entry name" value="p-type_atpase"/>
    <property type="match status" value="1"/>
</dbReference>
<keyword evidence="14 18" id="KW-1133">Transmembrane helix</keyword>
<evidence type="ECO:0000256" key="2">
    <source>
        <dbReference type="ARBA" id="ARBA00004429"/>
    </source>
</evidence>
<evidence type="ECO:0000256" key="12">
    <source>
        <dbReference type="ARBA" id="ARBA00022842"/>
    </source>
</evidence>
<dbReference type="Proteomes" id="UP000290932">
    <property type="component" value="Unassembled WGS sequence"/>
</dbReference>
<reference evidence="20 21" key="1">
    <citation type="journal article" date="2015" name="Int. J. Syst. Evol. Microbiol.">
        <title>Methanoculleus taiwanensis sp. nov., a methanogen isolated from deep marine sediment at the deformation front area near Taiwan.</title>
        <authorList>
            <person name="Weng C.Y."/>
            <person name="Chen S.C."/>
            <person name="Lai M.C."/>
            <person name="Wu S.Y."/>
            <person name="Lin S."/>
            <person name="Yang T.F."/>
            <person name="Chen P.C."/>
        </authorList>
    </citation>
    <scope>NUCLEOTIDE SEQUENCE [LARGE SCALE GENOMIC DNA]</scope>
    <source>
        <strain evidence="20 21">CYW4</strain>
    </source>
</reference>
<keyword evidence="8" id="KW-0597">Phosphoprotein</keyword>
<dbReference type="SMART" id="SM00831">
    <property type="entry name" value="Cation_ATPase_N"/>
    <property type="match status" value="1"/>
</dbReference>
<dbReference type="PRINTS" id="PR01836">
    <property type="entry name" value="MGATPASE"/>
</dbReference>
<evidence type="ECO:0000256" key="13">
    <source>
        <dbReference type="ARBA" id="ARBA00022967"/>
    </source>
</evidence>
<evidence type="ECO:0000256" key="1">
    <source>
        <dbReference type="ARBA" id="ARBA00003954"/>
    </source>
</evidence>
<dbReference type="Pfam" id="PF00689">
    <property type="entry name" value="Cation_ATPase_C"/>
    <property type="match status" value="1"/>
</dbReference>
<dbReference type="GO" id="GO:0005886">
    <property type="term" value="C:plasma membrane"/>
    <property type="evidence" value="ECO:0007669"/>
    <property type="project" value="UniProtKB-SubCell"/>
</dbReference>
<evidence type="ECO:0000256" key="5">
    <source>
        <dbReference type="ARBA" id="ARBA00013555"/>
    </source>
</evidence>
<comment type="subcellular location">
    <subcellularLocation>
        <location evidence="2">Cell inner membrane</location>
        <topology evidence="2">Multi-pass membrane protein</topology>
    </subcellularLocation>
</comment>
<evidence type="ECO:0000256" key="15">
    <source>
        <dbReference type="ARBA" id="ARBA00023136"/>
    </source>
</evidence>
<keyword evidence="6" id="KW-1003">Cell membrane</keyword>
<dbReference type="PROSITE" id="PS00154">
    <property type="entry name" value="ATPASE_E1_E2"/>
    <property type="match status" value="1"/>
</dbReference>
<evidence type="ECO:0000256" key="8">
    <source>
        <dbReference type="ARBA" id="ARBA00022553"/>
    </source>
</evidence>
<comment type="caution">
    <text evidence="20">The sequence shown here is derived from an EMBL/GenBank/DDBJ whole genome shotgun (WGS) entry which is preliminary data.</text>
</comment>
<keyword evidence="21" id="KW-1185">Reference proteome</keyword>
<evidence type="ECO:0000256" key="6">
    <source>
        <dbReference type="ARBA" id="ARBA00022475"/>
    </source>
</evidence>
<keyword evidence="10" id="KW-0547">Nucleotide-binding</keyword>
<evidence type="ECO:0000259" key="19">
    <source>
        <dbReference type="SMART" id="SM00831"/>
    </source>
</evidence>
<dbReference type="InterPro" id="IPR018303">
    <property type="entry name" value="ATPase_P-typ_P_site"/>
</dbReference>
<dbReference type="Pfam" id="PF13246">
    <property type="entry name" value="Cation_ATPase"/>
    <property type="match status" value="1"/>
</dbReference>
<feature type="transmembrane region" description="Helical" evidence="18">
    <location>
        <begin position="236"/>
        <end position="256"/>
    </location>
</feature>
<keyword evidence="12" id="KW-0460">Magnesium</keyword>
<dbReference type="GO" id="GO:0015444">
    <property type="term" value="F:P-type magnesium transporter activity"/>
    <property type="evidence" value="ECO:0007669"/>
    <property type="project" value="UniProtKB-EC"/>
</dbReference>
<evidence type="ECO:0000256" key="16">
    <source>
        <dbReference type="ARBA" id="ARBA00029806"/>
    </source>
</evidence>
<evidence type="ECO:0000256" key="3">
    <source>
        <dbReference type="ARBA" id="ARBA00008746"/>
    </source>
</evidence>
<dbReference type="InterPro" id="IPR044492">
    <property type="entry name" value="P_typ_ATPase_HD_dom"/>
</dbReference>
<keyword evidence="15 18" id="KW-0472">Membrane</keyword>
<feature type="transmembrane region" description="Helical" evidence="18">
    <location>
        <begin position="262"/>
        <end position="286"/>
    </location>
</feature>
<evidence type="ECO:0000256" key="18">
    <source>
        <dbReference type="SAM" id="Phobius"/>
    </source>
</evidence>
<dbReference type="InterPro" id="IPR023214">
    <property type="entry name" value="HAD_sf"/>
</dbReference>
<accession>A0A498H3T4</accession>
<dbReference type="GO" id="GO:0016887">
    <property type="term" value="F:ATP hydrolysis activity"/>
    <property type="evidence" value="ECO:0007669"/>
    <property type="project" value="InterPro"/>
</dbReference>
<dbReference type="Pfam" id="PF00122">
    <property type="entry name" value="E1-E2_ATPase"/>
    <property type="match status" value="1"/>
</dbReference>
<dbReference type="Gene3D" id="3.40.50.1000">
    <property type="entry name" value="HAD superfamily/HAD-like"/>
    <property type="match status" value="1"/>
</dbReference>
<dbReference type="SUPFAM" id="SSF56784">
    <property type="entry name" value="HAD-like"/>
    <property type="match status" value="1"/>
</dbReference>
<dbReference type="NCBIfam" id="TIGR01524">
    <property type="entry name" value="ATPase-IIIB_Mg"/>
    <property type="match status" value="1"/>
</dbReference>
<comment type="function">
    <text evidence="1">Mediates magnesium influx to the cytosol.</text>
</comment>
<feature type="transmembrane region" description="Helical" evidence="18">
    <location>
        <begin position="805"/>
        <end position="823"/>
    </location>
</feature>
<organism evidence="20 21">
    <name type="scientific">Methanoculleus taiwanensis</name>
    <dbReference type="NCBI Taxonomy" id="1550565"/>
    <lineage>
        <taxon>Archaea</taxon>
        <taxon>Methanobacteriati</taxon>
        <taxon>Methanobacteriota</taxon>
        <taxon>Stenosarchaea group</taxon>
        <taxon>Methanomicrobia</taxon>
        <taxon>Methanomicrobiales</taxon>
        <taxon>Methanomicrobiaceae</taxon>
        <taxon>Methanoculleus</taxon>
    </lineage>
</organism>
<name>A0A498H3T4_9EURY</name>
<dbReference type="Pfam" id="PF00690">
    <property type="entry name" value="Cation_ATPase_N"/>
    <property type="match status" value="1"/>
</dbReference>
<feature type="domain" description="Cation-transporting P-type ATPase N-terminal" evidence="19">
    <location>
        <begin position="1"/>
        <end position="70"/>
    </location>
</feature>
<evidence type="ECO:0000256" key="11">
    <source>
        <dbReference type="ARBA" id="ARBA00022840"/>
    </source>
</evidence>
<sequence>MPIETLLAGLKTSAAGLTSEDARQRHEVYGYNDISRIERQPIVIQYLAHFKNLLVVILLIAALVSAFVGQVLSAAIIGVIIVASVTLDFFQQYNAENAADLLRQKISTLATVTRDGKRQDVRITELVPGDIISLSAGDVVPADARVLEAWDFFVNQSVLTGEPYPVEKAAVPEGTEAPVIEAADYIFLGTSVVSGTAAAVVTRIGSGTEFGRIARTLVQRPPETEFERGLKQFSYLMTRFVFFLVIFVFFINALLKHNVLEALLFSIALAVGMTPELLPMILSLNLSQGSIAMSKKGAIVKHPESIQNIGSMDLLCTDKTGTLTENTIALVKHLDLEGNDSEKVLVYSYLNSAFQTGLKSPLDEAIIRYRQVEIAGYRKIDEIPFDFIRRRLSIAVTDESRTMLITKGAPEEILQVCSSAEQHDGRIGPLDDDVRERVNRLYRSLSADGFRTLAVGYRPLPGEVAAVSVDDETDMVLLGLIGFIDPPKESARESVQMLLAAGIELKILTGDNELVTRKICASIGLDIKGVLTGGEITHMDDEALARVVEDATVFARTNPIQKDRVMNALRRNGHVVGFIGDGINDAPSIRSADVGISVDTAVDIAKESADIILLEHDLRVLYDGVLEGRKTFGNTMKYILMGTSSNFGNMFSVAGASLFLPFLPMLPIQILLNNLLYSSSQFAIPTDNVDAEYIATPKTWNMQFIQKFILVFGPISSVFDYITFFILLSLFNADAPLFQTAWFIESICTQTLVVFVIRTRITPFYASRPSRLLLGSMALIVVVACIIPFTVIGSIFGFVHPPISFFAVLAGLVVGYLIVTDVAKRWFYRRYAHLFEKGVSRR</sequence>
<dbReference type="InterPro" id="IPR008250">
    <property type="entry name" value="ATPase_P-typ_transduc_dom_A_sf"/>
</dbReference>
<evidence type="ECO:0000256" key="14">
    <source>
        <dbReference type="ARBA" id="ARBA00022989"/>
    </source>
</evidence>
<dbReference type="Gene3D" id="2.70.150.10">
    <property type="entry name" value="Calcium-transporting ATPase, cytoplasmic transduction domain A"/>
    <property type="match status" value="1"/>
</dbReference>
<dbReference type="InterPro" id="IPR036412">
    <property type="entry name" value="HAD-like_sf"/>
</dbReference>
<keyword evidence="11" id="KW-0067">ATP-binding</keyword>
<evidence type="ECO:0000256" key="9">
    <source>
        <dbReference type="ARBA" id="ARBA00022692"/>
    </source>
</evidence>
<evidence type="ECO:0000256" key="4">
    <source>
        <dbReference type="ARBA" id="ARBA00012786"/>
    </source>
</evidence>
<dbReference type="Gene3D" id="3.40.1110.10">
    <property type="entry name" value="Calcium-transporting ATPase, cytoplasmic domain N"/>
    <property type="match status" value="1"/>
</dbReference>
<evidence type="ECO:0000256" key="7">
    <source>
        <dbReference type="ARBA" id="ARBA00022519"/>
    </source>
</evidence>
<comment type="catalytic activity">
    <reaction evidence="17">
        <text>Mg(2+)(out) + ATP + H2O = Mg(2+)(in) + ADP + phosphate + H(+)</text>
        <dbReference type="Rhea" id="RHEA:10260"/>
        <dbReference type="ChEBI" id="CHEBI:15377"/>
        <dbReference type="ChEBI" id="CHEBI:15378"/>
        <dbReference type="ChEBI" id="CHEBI:18420"/>
        <dbReference type="ChEBI" id="CHEBI:30616"/>
        <dbReference type="ChEBI" id="CHEBI:43474"/>
        <dbReference type="ChEBI" id="CHEBI:456216"/>
        <dbReference type="EC" id="7.2.2.14"/>
    </reaction>
</comment>
<dbReference type="InterPro" id="IPR001757">
    <property type="entry name" value="P_typ_ATPase"/>
</dbReference>
<dbReference type="EMBL" id="LHQS01000002">
    <property type="protein sequence ID" value="RXE56596.1"/>
    <property type="molecule type" value="Genomic_DNA"/>
</dbReference>
<proteinExistence type="inferred from homology"/>
<dbReference type="SUPFAM" id="SSF81665">
    <property type="entry name" value="Calcium ATPase, transmembrane domain M"/>
    <property type="match status" value="1"/>
</dbReference>
<evidence type="ECO:0000256" key="17">
    <source>
        <dbReference type="ARBA" id="ARBA00047295"/>
    </source>
</evidence>
<keyword evidence="7" id="KW-0997">Cell inner membrane</keyword>
<feature type="transmembrane region" description="Helical" evidence="18">
    <location>
        <begin position="708"/>
        <end position="731"/>
    </location>
</feature>
<evidence type="ECO:0000313" key="20">
    <source>
        <dbReference type="EMBL" id="RXE56596.1"/>
    </source>
</evidence>
<gene>
    <name evidence="20" type="ORF">ABH15_09590</name>
</gene>
<keyword evidence="9 18" id="KW-0812">Transmembrane</keyword>
<dbReference type="EC" id="7.2.2.14" evidence="4"/>
<feature type="transmembrane region" description="Helical" evidence="18">
    <location>
        <begin position="778"/>
        <end position="799"/>
    </location>
</feature>
<feature type="transmembrane region" description="Helical" evidence="18">
    <location>
        <begin position="53"/>
        <end position="83"/>
    </location>
</feature>
<dbReference type="Gene3D" id="1.20.1110.10">
    <property type="entry name" value="Calcium-transporting ATPase, transmembrane domain"/>
    <property type="match status" value="1"/>
</dbReference>
<keyword evidence="13" id="KW-1278">Translocase</keyword>
<evidence type="ECO:0000256" key="10">
    <source>
        <dbReference type="ARBA" id="ARBA00022741"/>
    </source>
</evidence>
<dbReference type="InterPro" id="IPR004014">
    <property type="entry name" value="ATPase_P-typ_cation-transptr_N"/>
</dbReference>
<dbReference type="CDD" id="cd02077">
    <property type="entry name" value="P-type_ATPase_Mg"/>
    <property type="match status" value="1"/>
</dbReference>
<dbReference type="GO" id="GO:0005524">
    <property type="term" value="F:ATP binding"/>
    <property type="evidence" value="ECO:0007669"/>
    <property type="project" value="UniProtKB-KW"/>
</dbReference>
<comment type="similarity">
    <text evidence="3">Belongs to the cation transport ATPase (P-type) (TC 3.A.3) family. Type IIIB subfamily.</text>
</comment>
<feature type="transmembrane region" description="Helical" evidence="18">
    <location>
        <begin position="737"/>
        <end position="757"/>
    </location>
</feature>
<dbReference type="NCBIfam" id="TIGR01494">
    <property type="entry name" value="ATPase_P-type"/>
    <property type="match status" value="2"/>
</dbReference>
<dbReference type="InterPro" id="IPR023299">
    <property type="entry name" value="ATPase_P-typ_cyto_dom_N"/>
</dbReference>
<dbReference type="InterPro" id="IPR023298">
    <property type="entry name" value="ATPase_P-typ_TM_dom_sf"/>
</dbReference>
<protein>
    <recommendedName>
        <fullName evidence="5">Magnesium-transporting ATPase, P-type 1</fullName>
        <ecNumber evidence="4">7.2.2.14</ecNumber>
    </recommendedName>
    <alternativeName>
        <fullName evidence="16">Mg(2+) transport ATPase, P-type 1</fullName>
    </alternativeName>
</protein>
<dbReference type="SFLD" id="SFLDG00002">
    <property type="entry name" value="C1.7:_P-type_atpase_like"/>
    <property type="match status" value="1"/>
</dbReference>
<dbReference type="SFLD" id="SFLDS00003">
    <property type="entry name" value="Haloacid_Dehalogenase"/>
    <property type="match status" value="1"/>
</dbReference>
<dbReference type="SUPFAM" id="SSF81653">
    <property type="entry name" value="Calcium ATPase, transduction domain A"/>
    <property type="match status" value="1"/>
</dbReference>
<dbReference type="PANTHER" id="PTHR42861">
    <property type="entry name" value="CALCIUM-TRANSPORTING ATPASE"/>
    <property type="match status" value="1"/>
</dbReference>
<dbReference type="InterPro" id="IPR006415">
    <property type="entry name" value="P-type_ATPase_IIIB"/>
</dbReference>
<dbReference type="AlphaFoldDB" id="A0A498H3T4"/>
<dbReference type="InterPro" id="IPR006068">
    <property type="entry name" value="ATPase_P-typ_cation-transptr_C"/>
</dbReference>